<sequence>MSAALAIPALPLAPPATASRLLAGPAWSAGHEPLPEHRGRLGPRPEGGEWLLRTLRDSGLSGRGGAWFLTWWKWALIAERSQGRSVVVANASEGEPLSAKDQTLMALRPHLILDGAVLAAETVGAREVVVYTARGARTAHHALTRALAERRQARLSEPPIRVLRTAHRYIAGESSAVVRRISGGPAKPQFAPPSPSQRGIGGEPTLVQNVETLAHVALIARRGSAWFRELGTANSPGSALMTLSGNVAIPGVYEVDLASEIAAVLQLAGGTTSIPGGALLGGYFGTWHATDSLSDLPLDTHGLRERHGASLGCGVLAVLPEDGCGIIETARILTYLAGQTAGQCGPCVHGLRAIAATMTRVAASEATAADVERIRQWMRLVEGRGACHHPDGAVGQLESALKVFADHLDAHVDGRRCMIRHGSVFPRPPRSSRRWR</sequence>
<dbReference type="SUPFAM" id="SSF142019">
    <property type="entry name" value="Nqo1 FMN-binding domain-like"/>
    <property type="match status" value="1"/>
</dbReference>
<dbReference type="Pfam" id="PF01512">
    <property type="entry name" value="Complex1_51K"/>
    <property type="match status" value="1"/>
</dbReference>
<evidence type="ECO:0000256" key="2">
    <source>
        <dbReference type="ARBA" id="ARBA00001966"/>
    </source>
</evidence>
<keyword evidence="6" id="KW-0288">FMN</keyword>
<keyword evidence="11" id="KW-0732">Signal</keyword>
<feature type="chain" id="PRO_5037093716" evidence="11">
    <location>
        <begin position="19"/>
        <end position="436"/>
    </location>
</feature>
<dbReference type="Proteomes" id="UP000606991">
    <property type="component" value="Unassembled WGS sequence"/>
</dbReference>
<dbReference type="SMART" id="SM00928">
    <property type="entry name" value="NADH_4Fe-4S"/>
    <property type="match status" value="1"/>
</dbReference>
<keyword evidence="7" id="KW-0479">Metal-binding</keyword>
<evidence type="ECO:0000256" key="9">
    <source>
        <dbReference type="ARBA" id="ARBA00023014"/>
    </source>
</evidence>
<comment type="cofactor">
    <cofactor evidence="1">
        <name>FMN</name>
        <dbReference type="ChEBI" id="CHEBI:58210"/>
    </cofactor>
</comment>
<dbReference type="GO" id="GO:0051539">
    <property type="term" value="F:4 iron, 4 sulfur cluster binding"/>
    <property type="evidence" value="ECO:0007669"/>
    <property type="project" value="UniProtKB-KW"/>
</dbReference>
<name>A0A934NBB6_9BACT</name>
<dbReference type="GO" id="GO:0045333">
    <property type="term" value="P:cellular respiration"/>
    <property type="evidence" value="ECO:0007669"/>
    <property type="project" value="TreeGrafter"/>
</dbReference>
<dbReference type="AlphaFoldDB" id="A0A934NBB6"/>
<reference evidence="13 14" key="1">
    <citation type="submission" date="2020-10" db="EMBL/GenBank/DDBJ databases">
        <title>Ca. Dormibacterota MAGs.</title>
        <authorList>
            <person name="Montgomery K."/>
        </authorList>
    </citation>
    <scope>NUCLEOTIDE SEQUENCE [LARGE SCALE GENOMIC DNA]</scope>
    <source>
        <strain evidence="13">SC8812_S17_18</strain>
    </source>
</reference>
<gene>
    <name evidence="13" type="ORF">JF886_15080</name>
</gene>
<dbReference type="Pfam" id="PF10589">
    <property type="entry name" value="NADH_4Fe-4S"/>
    <property type="match status" value="1"/>
</dbReference>
<dbReference type="SUPFAM" id="SSF140490">
    <property type="entry name" value="Nqo1C-terminal domain-like"/>
    <property type="match status" value="1"/>
</dbReference>
<organism evidence="13 14">
    <name type="scientific">Candidatus Aeolococcus gillhamiae</name>
    <dbReference type="NCBI Taxonomy" id="3127015"/>
    <lineage>
        <taxon>Bacteria</taxon>
        <taxon>Bacillati</taxon>
        <taxon>Candidatus Dormiibacterota</taxon>
        <taxon>Candidatus Dormibacteria</taxon>
        <taxon>Candidatus Aeolococcales</taxon>
        <taxon>Candidatus Aeolococcaceae</taxon>
        <taxon>Candidatus Aeolococcus</taxon>
    </lineage>
</organism>
<comment type="similarity">
    <text evidence="3">Belongs to the complex I 51 kDa subunit family.</text>
</comment>
<dbReference type="SUPFAM" id="SSF142984">
    <property type="entry name" value="Nqo1 middle domain-like"/>
    <property type="match status" value="1"/>
</dbReference>
<keyword evidence="4" id="KW-0004">4Fe-4S</keyword>
<evidence type="ECO:0000256" key="7">
    <source>
        <dbReference type="ARBA" id="ARBA00022723"/>
    </source>
</evidence>
<proteinExistence type="inferred from homology"/>
<evidence type="ECO:0000313" key="13">
    <source>
        <dbReference type="EMBL" id="MBJ7596152.1"/>
    </source>
</evidence>
<dbReference type="InterPro" id="IPR050837">
    <property type="entry name" value="ComplexI_51kDa_subunit"/>
</dbReference>
<dbReference type="Gene3D" id="3.10.20.600">
    <property type="match status" value="1"/>
</dbReference>
<evidence type="ECO:0000256" key="3">
    <source>
        <dbReference type="ARBA" id="ARBA00007523"/>
    </source>
</evidence>
<dbReference type="PANTHER" id="PTHR11780">
    <property type="entry name" value="NADH-UBIQUINONE OXIDOREDUCTASE FLAVOPROTEIN 1 NDUFV1"/>
    <property type="match status" value="1"/>
</dbReference>
<feature type="domain" description="NADH-ubiquinone oxidoreductase 51kDa subunit iron-sulphur binding" evidence="12">
    <location>
        <begin position="326"/>
        <end position="371"/>
    </location>
</feature>
<dbReference type="GO" id="GO:0046872">
    <property type="term" value="F:metal ion binding"/>
    <property type="evidence" value="ECO:0007669"/>
    <property type="project" value="UniProtKB-KW"/>
</dbReference>
<dbReference type="PANTHER" id="PTHR11780:SF10">
    <property type="entry name" value="NADH DEHYDROGENASE [UBIQUINONE] FLAVOPROTEIN 1, MITOCHONDRIAL"/>
    <property type="match status" value="1"/>
</dbReference>
<evidence type="ECO:0000256" key="4">
    <source>
        <dbReference type="ARBA" id="ARBA00022485"/>
    </source>
</evidence>
<comment type="cofactor">
    <cofactor evidence="2">
        <name>[4Fe-4S] cluster</name>
        <dbReference type="ChEBI" id="CHEBI:49883"/>
    </cofactor>
</comment>
<accession>A0A934NBB6</accession>
<evidence type="ECO:0000256" key="11">
    <source>
        <dbReference type="SAM" id="SignalP"/>
    </source>
</evidence>
<evidence type="ECO:0000313" key="14">
    <source>
        <dbReference type="Proteomes" id="UP000606991"/>
    </source>
</evidence>
<evidence type="ECO:0000256" key="10">
    <source>
        <dbReference type="SAM" id="MobiDB-lite"/>
    </source>
</evidence>
<evidence type="ECO:0000256" key="8">
    <source>
        <dbReference type="ARBA" id="ARBA00023004"/>
    </source>
</evidence>
<dbReference type="Gene3D" id="3.40.50.11540">
    <property type="entry name" value="NADH-ubiquinone oxidoreductase 51kDa subunit"/>
    <property type="match status" value="1"/>
</dbReference>
<feature type="signal peptide" evidence="11">
    <location>
        <begin position="1"/>
        <end position="18"/>
    </location>
</feature>
<keyword evidence="9" id="KW-0411">Iron-sulfur</keyword>
<keyword evidence="5" id="KW-0285">Flavoprotein</keyword>
<evidence type="ECO:0000259" key="12">
    <source>
        <dbReference type="SMART" id="SM00928"/>
    </source>
</evidence>
<dbReference type="GO" id="GO:0003954">
    <property type="term" value="F:NADH dehydrogenase activity"/>
    <property type="evidence" value="ECO:0007669"/>
    <property type="project" value="TreeGrafter"/>
</dbReference>
<dbReference type="InterPro" id="IPR037225">
    <property type="entry name" value="Nuo51_FMN-bd_sf"/>
</dbReference>
<protein>
    <submittedName>
        <fullName evidence="13">Proton-conducting membrane transporter</fullName>
    </submittedName>
</protein>
<dbReference type="Gene3D" id="1.20.1440.230">
    <property type="entry name" value="NADH-ubiquinone oxidoreductase 51kDa subunit, iron-sulphur binding domain"/>
    <property type="match status" value="1"/>
</dbReference>
<feature type="region of interest" description="Disordered" evidence="10">
    <location>
        <begin position="183"/>
        <end position="203"/>
    </location>
</feature>
<evidence type="ECO:0000256" key="5">
    <source>
        <dbReference type="ARBA" id="ARBA00022630"/>
    </source>
</evidence>
<comment type="caution">
    <text evidence="13">The sequence shown here is derived from an EMBL/GenBank/DDBJ whole genome shotgun (WGS) entry which is preliminary data.</text>
</comment>
<evidence type="ECO:0000256" key="1">
    <source>
        <dbReference type="ARBA" id="ARBA00001917"/>
    </source>
</evidence>
<dbReference type="RefSeq" id="WP_337313925.1">
    <property type="nucleotide sequence ID" value="NZ_JAEKNS010000148.1"/>
</dbReference>
<evidence type="ECO:0000256" key="6">
    <source>
        <dbReference type="ARBA" id="ARBA00022643"/>
    </source>
</evidence>
<dbReference type="InterPro" id="IPR037207">
    <property type="entry name" value="Nuop51_4Fe4S-bd_sf"/>
</dbReference>
<dbReference type="EMBL" id="JAEKNS010000148">
    <property type="protein sequence ID" value="MBJ7596152.1"/>
    <property type="molecule type" value="Genomic_DNA"/>
</dbReference>
<dbReference type="InterPro" id="IPR019575">
    <property type="entry name" value="Nuop51_4Fe4S-bd"/>
</dbReference>
<dbReference type="InterPro" id="IPR011538">
    <property type="entry name" value="Nuo51_FMN-bd"/>
</dbReference>
<keyword evidence="8" id="KW-0408">Iron</keyword>